<evidence type="ECO:0000313" key="3">
    <source>
        <dbReference type="Proteomes" id="UP000024547"/>
    </source>
</evidence>
<protein>
    <recommendedName>
        <fullName evidence="4">Urate oxidase N-terminal domain-containing protein</fullName>
    </recommendedName>
</protein>
<dbReference type="OrthoDB" id="3781906at2"/>
<feature type="transmembrane region" description="Helical" evidence="1">
    <location>
        <begin position="86"/>
        <end position="107"/>
    </location>
</feature>
<accession>A0A059E4E7</accession>
<evidence type="ECO:0000313" key="2">
    <source>
        <dbReference type="EMBL" id="KCZ62518.1"/>
    </source>
</evidence>
<dbReference type="PATRIC" id="fig|1280948.3.peg.1382"/>
<comment type="caution">
    <text evidence="2">The sequence shown here is derived from an EMBL/GenBank/DDBJ whole genome shotgun (WGS) entry which is preliminary data.</text>
</comment>
<dbReference type="RefSeq" id="WP_035550292.1">
    <property type="nucleotide sequence ID" value="NZ_AWFH01000009.1"/>
</dbReference>
<proteinExistence type="predicted"/>
<feature type="transmembrane region" description="Helical" evidence="1">
    <location>
        <begin position="155"/>
        <end position="176"/>
    </location>
</feature>
<dbReference type="AlphaFoldDB" id="A0A059E4E7"/>
<dbReference type="Proteomes" id="UP000024547">
    <property type="component" value="Unassembled WGS sequence"/>
</dbReference>
<sequence length="229" mass="26177">MDFFVTHELAILRWLHIVAMVYWLGGEWGVFQTSYKVVNTSLSFEERARHMETAYRIDIMARTGIISLLPLGLHMGYLWGLQPLGGGWLVAMWIVWVVWMAITWGAFANRGSKLGLFLSNIEDWTRYLLIPTLLFLSISSLLGNGPFEAGDGQKWYSAKMLTYGCLLILGVILRLIMHEWRALFPILEKGPNAEVERKLQRSMFIGRCTAYTYWVGILATAFFGAVKPF</sequence>
<dbReference type="eggNOG" id="ENOG502Z8VP">
    <property type="taxonomic scope" value="Bacteria"/>
</dbReference>
<feature type="transmembrane region" description="Helical" evidence="1">
    <location>
        <begin position="20"/>
        <end position="38"/>
    </location>
</feature>
<gene>
    <name evidence="2" type="ORF">HY36_15745</name>
</gene>
<dbReference type="EMBL" id="AWFH01000009">
    <property type="protein sequence ID" value="KCZ62518.1"/>
    <property type="molecule type" value="Genomic_DNA"/>
</dbReference>
<dbReference type="STRING" id="1280948.HY36_15745"/>
<evidence type="ECO:0000256" key="1">
    <source>
        <dbReference type="SAM" id="Phobius"/>
    </source>
</evidence>
<keyword evidence="1" id="KW-1133">Transmembrane helix</keyword>
<reference evidence="2 3" key="1">
    <citation type="journal article" date="2014" name="Antonie Van Leeuwenhoek">
        <title>Hyphomonas beringensis sp. nov. and Hyphomonas chukchiensis sp. nov., isolated from surface seawater of the Bering Sea and Chukchi Sea.</title>
        <authorList>
            <person name="Li C."/>
            <person name="Lai Q."/>
            <person name="Li G."/>
            <person name="Dong C."/>
            <person name="Wang J."/>
            <person name="Liao Y."/>
            <person name="Shao Z."/>
        </authorList>
    </citation>
    <scope>NUCLEOTIDE SEQUENCE [LARGE SCALE GENOMIC DNA]</scope>
    <source>
        <strain evidence="2 3">22II1-22F38</strain>
    </source>
</reference>
<organism evidence="2 3">
    <name type="scientific">Hyphomonas atlantica</name>
    <dbReference type="NCBI Taxonomy" id="1280948"/>
    <lineage>
        <taxon>Bacteria</taxon>
        <taxon>Pseudomonadati</taxon>
        <taxon>Pseudomonadota</taxon>
        <taxon>Alphaproteobacteria</taxon>
        <taxon>Hyphomonadales</taxon>
        <taxon>Hyphomonadaceae</taxon>
        <taxon>Hyphomonas</taxon>
    </lineage>
</organism>
<keyword evidence="1" id="KW-0812">Transmembrane</keyword>
<feature type="transmembrane region" description="Helical" evidence="1">
    <location>
        <begin position="204"/>
        <end position="226"/>
    </location>
</feature>
<feature type="transmembrane region" description="Helical" evidence="1">
    <location>
        <begin position="127"/>
        <end position="143"/>
    </location>
</feature>
<keyword evidence="3" id="KW-1185">Reference proteome</keyword>
<keyword evidence="1" id="KW-0472">Membrane</keyword>
<name>A0A059E4E7_9PROT</name>
<evidence type="ECO:0008006" key="4">
    <source>
        <dbReference type="Google" id="ProtNLM"/>
    </source>
</evidence>
<feature type="transmembrane region" description="Helical" evidence="1">
    <location>
        <begin position="59"/>
        <end position="80"/>
    </location>
</feature>